<feature type="region of interest" description="Disordered" evidence="1">
    <location>
        <begin position="1"/>
        <end position="23"/>
    </location>
</feature>
<protein>
    <submittedName>
        <fullName evidence="2">Uncharacterized protein</fullName>
    </submittedName>
</protein>
<evidence type="ECO:0000313" key="3">
    <source>
        <dbReference type="Proteomes" id="UP001054837"/>
    </source>
</evidence>
<evidence type="ECO:0000256" key="1">
    <source>
        <dbReference type="SAM" id="MobiDB-lite"/>
    </source>
</evidence>
<dbReference type="EMBL" id="BPLQ01004434">
    <property type="protein sequence ID" value="GIY08062.1"/>
    <property type="molecule type" value="Genomic_DNA"/>
</dbReference>
<accession>A0AAV4QFJ0</accession>
<keyword evidence="3" id="KW-1185">Reference proteome</keyword>
<gene>
    <name evidence="2" type="ORF">CDAR_484791</name>
</gene>
<sequence length="86" mass="9400">MNLGASPTNRNQITKTKMKTSQLHTNTGGVLRCFILDKEVNDPGSLHPAGADKRSLLIEFLPYGQTITVVLAAIKAIRPGMSFYLK</sequence>
<dbReference type="AlphaFoldDB" id="A0AAV4QFJ0"/>
<dbReference type="Proteomes" id="UP001054837">
    <property type="component" value="Unassembled WGS sequence"/>
</dbReference>
<reference evidence="2 3" key="1">
    <citation type="submission" date="2021-06" db="EMBL/GenBank/DDBJ databases">
        <title>Caerostris darwini draft genome.</title>
        <authorList>
            <person name="Kono N."/>
            <person name="Arakawa K."/>
        </authorList>
    </citation>
    <scope>NUCLEOTIDE SEQUENCE [LARGE SCALE GENOMIC DNA]</scope>
</reference>
<name>A0AAV4QFJ0_9ARAC</name>
<proteinExistence type="predicted"/>
<comment type="caution">
    <text evidence="2">The sequence shown here is derived from an EMBL/GenBank/DDBJ whole genome shotgun (WGS) entry which is preliminary data.</text>
</comment>
<evidence type="ECO:0000313" key="2">
    <source>
        <dbReference type="EMBL" id="GIY08062.1"/>
    </source>
</evidence>
<organism evidence="2 3">
    <name type="scientific">Caerostris darwini</name>
    <dbReference type="NCBI Taxonomy" id="1538125"/>
    <lineage>
        <taxon>Eukaryota</taxon>
        <taxon>Metazoa</taxon>
        <taxon>Ecdysozoa</taxon>
        <taxon>Arthropoda</taxon>
        <taxon>Chelicerata</taxon>
        <taxon>Arachnida</taxon>
        <taxon>Araneae</taxon>
        <taxon>Araneomorphae</taxon>
        <taxon>Entelegynae</taxon>
        <taxon>Araneoidea</taxon>
        <taxon>Araneidae</taxon>
        <taxon>Caerostris</taxon>
    </lineage>
</organism>